<reference evidence="2 3" key="1">
    <citation type="journal article" date="2010" name="Science">
        <title>Genomic comparison of the ants Camponotus floridanus and Harpegnathos saltator.</title>
        <authorList>
            <person name="Bonasio R."/>
            <person name="Zhang G."/>
            <person name="Ye C."/>
            <person name="Mutti N.S."/>
            <person name="Fang X."/>
            <person name="Qin N."/>
            <person name="Donahue G."/>
            <person name="Yang P."/>
            <person name="Li Q."/>
            <person name="Li C."/>
            <person name="Zhang P."/>
            <person name="Huang Z."/>
            <person name="Berger S.L."/>
            <person name="Reinberg D."/>
            <person name="Wang J."/>
            <person name="Liebig J."/>
        </authorList>
    </citation>
    <scope>NUCLEOTIDE SEQUENCE [LARGE SCALE GENOMIC DNA]</scope>
    <source>
        <strain evidence="2 3">Hsal</strain>
    </source>
</reference>
<dbReference type="EMBL" id="CP017315">
    <property type="protein sequence ID" value="AQS41036.1"/>
    <property type="molecule type" value="Genomic_DNA"/>
</dbReference>
<dbReference type="STRING" id="1902579.BHV28_03200"/>
<feature type="transmembrane region" description="Helical" evidence="1">
    <location>
        <begin position="28"/>
        <end position="50"/>
    </location>
</feature>
<sequence>MLREIAQMLLSGASVVAAFFVSPDSANFSFIQMCVVLIMIIIVALICWSIPEFFHRNKKF</sequence>
<evidence type="ECO:0000313" key="3">
    <source>
        <dbReference type="Proteomes" id="UP000188912"/>
    </source>
</evidence>
<organism evidence="2 3">
    <name type="scientific">Candidatus Tokpelaia hoelldobleri</name>
    <dbReference type="NCBI Taxonomy" id="1902579"/>
    <lineage>
        <taxon>Bacteria</taxon>
        <taxon>Pseudomonadati</taxon>
        <taxon>Pseudomonadota</taxon>
        <taxon>Alphaproteobacteria</taxon>
        <taxon>Hyphomicrobiales</taxon>
        <taxon>Candidatus Tokpelaia</taxon>
    </lineage>
</organism>
<evidence type="ECO:0000256" key="1">
    <source>
        <dbReference type="SAM" id="Phobius"/>
    </source>
</evidence>
<protein>
    <submittedName>
        <fullName evidence="2">Uncharacterized protein</fullName>
    </submittedName>
</protein>
<dbReference type="Proteomes" id="UP000188912">
    <property type="component" value="Chromosome"/>
</dbReference>
<keyword evidence="3" id="KW-1185">Reference proteome</keyword>
<keyword evidence="1" id="KW-0812">Transmembrane</keyword>
<keyword evidence="1" id="KW-1133">Transmembrane helix</keyword>
<proteinExistence type="predicted"/>
<gene>
    <name evidence="2" type="ORF">BHV28_03200</name>
</gene>
<keyword evidence="1" id="KW-0472">Membrane</keyword>
<dbReference type="AlphaFoldDB" id="A0A1U9JT47"/>
<evidence type="ECO:0000313" key="2">
    <source>
        <dbReference type="EMBL" id="AQS41036.1"/>
    </source>
</evidence>
<reference evidence="2 3" key="2">
    <citation type="journal article" date="2016" name="Sci. Rep.">
        <title>The genome of Rhizobiales bacteria in predatory ants reveals urease gene functions but no genes for nitrogen fixation.</title>
        <authorList>
            <person name="Neuvonen M.M."/>
            <person name="Tamarit D."/>
            <person name="Naslund K."/>
            <person name="Liebig J."/>
            <person name="Feldhaar H."/>
            <person name="Moran N.A."/>
            <person name="Guy L."/>
            <person name="Andersson S.G."/>
        </authorList>
    </citation>
    <scope>NUCLEOTIDE SEQUENCE [LARGE SCALE GENOMIC DNA]</scope>
    <source>
        <strain evidence="2 3">Hsal</strain>
    </source>
</reference>
<accession>A0A1U9JT47</accession>
<dbReference type="KEGG" id="thd:BHV28_03200"/>
<name>A0A1U9JT47_9HYPH</name>